<evidence type="ECO:0000313" key="3">
    <source>
        <dbReference type="Proteomes" id="UP001596439"/>
    </source>
</evidence>
<sequence>MDKGKVVIFTDRQRNIPYASSIPHYELMISESNPSSEPKISPEIRAMKDHIKVYVIDYVDYEIGLTIAAALRTYHPQSSILWVDDVIRHRGNFPFNQLLGNGIFRIFYYREEYADELLAEIQNVIHPEYAVKKGTVAFILPIFNEEKRFSHIHAFLTSLTKMIERNYLHGSIYFVDDASSDQSKHLLQEYRDIVMNATDTLFKIDYLKMYELKQNTKKAGLFIEGMTHISSEYYVFVDADNSFKVDDIAQLLSIAENDYYDIVIGTKDLTIEDRSLVRKFVSFAKRTITKPFLPKGVSDSQTGLKIINRRAIPRLLPYLSATSGFAIDLEMMYAAKKERLRVYQQPVTCIEREGSHVDLVKDSIAFLKTMALLLRRQRAVSRARR</sequence>
<dbReference type="InterPro" id="IPR029044">
    <property type="entry name" value="Nucleotide-diphossugar_trans"/>
</dbReference>
<organism evidence="2 3">
    <name type="scientific">Exiguobacterium aestuarii</name>
    <dbReference type="NCBI Taxonomy" id="273527"/>
    <lineage>
        <taxon>Bacteria</taxon>
        <taxon>Bacillati</taxon>
        <taxon>Bacillota</taxon>
        <taxon>Bacilli</taxon>
        <taxon>Bacillales</taxon>
        <taxon>Bacillales Family XII. Incertae Sedis</taxon>
        <taxon>Exiguobacterium</taxon>
    </lineage>
</organism>
<dbReference type="Pfam" id="PF00535">
    <property type="entry name" value="Glycos_transf_2"/>
    <property type="match status" value="1"/>
</dbReference>
<gene>
    <name evidence="2" type="ORF">ACFQO8_00455</name>
</gene>
<protein>
    <submittedName>
        <fullName evidence="2">Glycosyltransferase</fullName>
        <ecNumber evidence="2">2.4.-.-</ecNumber>
    </submittedName>
</protein>
<comment type="caution">
    <text evidence="2">The sequence shown here is derived from an EMBL/GenBank/DDBJ whole genome shotgun (WGS) entry which is preliminary data.</text>
</comment>
<dbReference type="Proteomes" id="UP001596439">
    <property type="component" value="Unassembled WGS sequence"/>
</dbReference>
<reference evidence="3" key="1">
    <citation type="journal article" date="2019" name="Int. J. Syst. Evol. Microbiol.">
        <title>The Global Catalogue of Microorganisms (GCM) 10K type strain sequencing project: providing services to taxonomists for standard genome sequencing and annotation.</title>
        <authorList>
            <consortium name="The Broad Institute Genomics Platform"/>
            <consortium name="The Broad Institute Genome Sequencing Center for Infectious Disease"/>
            <person name="Wu L."/>
            <person name="Ma J."/>
        </authorList>
    </citation>
    <scope>NUCLEOTIDE SEQUENCE [LARGE SCALE GENOMIC DNA]</scope>
    <source>
        <strain evidence="3">CCUG 55590</strain>
    </source>
</reference>
<keyword evidence="3" id="KW-1185">Reference proteome</keyword>
<dbReference type="EC" id="2.4.-.-" evidence="2"/>
<keyword evidence="2" id="KW-0328">Glycosyltransferase</keyword>
<accession>A0ABW2PGG2</accession>
<dbReference type="RefSeq" id="WP_214785967.1">
    <property type="nucleotide sequence ID" value="NZ_JANIEL010000040.1"/>
</dbReference>
<feature type="domain" description="Glycosyltransferase 2-like" evidence="1">
    <location>
        <begin position="139"/>
        <end position="312"/>
    </location>
</feature>
<dbReference type="PANTHER" id="PTHR10859:SF91">
    <property type="entry name" value="DOLICHYL-PHOSPHATE BETA-GLUCOSYLTRANSFERASE"/>
    <property type="match status" value="1"/>
</dbReference>
<dbReference type="PANTHER" id="PTHR10859">
    <property type="entry name" value="GLYCOSYL TRANSFERASE"/>
    <property type="match status" value="1"/>
</dbReference>
<dbReference type="InterPro" id="IPR001173">
    <property type="entry name" value="Glyco_trans_2-like"/>
</dbReference>
<name>A0ABW2PGG2_9BACL</name>
<evidence type="ECO:0000259" key="1">
    <source>
        <dbReference type="Pfam" id="PF00535"/>
    </source>
</evidence>
<dbReference type="SUPFAM" id="SSF53448">
    <property type="entry name" value="Nucleotide-diphospho-sugar transferases"/>
    <property type="match status" value="1"/>
</dbReference>
<dbReference type="EMBL" id="JBHTCE010000001">
    <property type="protein sequence ID" value="MFC7388588.1"/>
    <property type="molecule type" value="Genomic_DNA"/>
</dbReference>
<dbReference type="GO" id="GO:0016757">
    <property type="term" value="F:glycosyltransferase activity"/>
    <property type="evidence" value="ECO:0007669"/>
    <property type="project" value="UniProtKB-KW"/>
</dbReference>
<keyword evidence="2" id="KW-0808">Transferase</keyword>
<dbReference type="Gene3D" id="3.90.550.10">
    <property type="entry name" value="Spore Coat Polysaccharide Biosynthesis Protein SpsA, Chain A"/>
    <property type="match status" value="1"/>
</dbReference>
<evidence type="ECO:0000313" key="2">
    <source>
        <dbReference type="EMBL" id="MFC7388588.1"/>
    </source>
</evidence>
<proteinExistence type="predicted"/>